<dbReference type="Pfam" id="PF11951">
    <property type="entry name" value="Fungal_trans_2"/>
    <property type="match status" value="1"/>
</dbReference>
<feature type="compositionally biased region" description="Basic and acidic residues" evidence="2">
    <location>
        <begin position="82"/>
        <end position="95"/>
    </location>
</feature>
<comment type="caution">
    <text evidence="3">The sequence shown here is derived from an EMBL/GenBank/DDBJ whole genome shotgun (WGS) entry which is preliminary data.</text>
</comment>
<keyword evidence="1" id="KW-0539">Nucleus</keyword>
<accession>A0ABR1P5K7</accession>
<gene>
    <name evidence="3" type="ORF">SLS63_007344</name>
</gene>
<proteinExistence type="predicted"/>
<dbReference type="EMBL" id="JAKNSF020000040">
    <property type="protein sequence ID" value="KAK7726925.1"/>
    <property type="molecule type" value="Genomic_DNA"/>
</dbReference>
<name>A0ABR1P5K7_DIAER</name>
<feature type="compositionally biased region" description="Basic and acidic residues" evidence="2">
    <location>
        <begin position="280"/>
        <end position="295"/>
    </location>
</feature>
<evidence type="ECO:0000313" key="3">
    <source>
        <dbReference type="EMBL" id="KAK7726925.1"/>
    </source>
</evidence>
<dbReference type="CDD" id="cd00067">
    <property type="entry name" value="GAL4"/>
    <property type="match status" value="1"/>
</dbReference>
<sequence length="455" mass="51523">MSKQDSRASRSCRMTAPLLTKLLSSCDETKPVCENCVKFRIPCSFNSNPSPPSDVSPPAQDVPRRRGRPRKDWLAAAAQSPADDHGLGNKPDHEGGYLGTPPEHPPPYLIGDHSLNITDLQLLHHYMYKASINIANAKGPDPFWSVDCPKIGFANPHTLHLILTYSALHMSRAEPDEGRRQQLHDEAVLHFATALEQTRLELSHLSRDNAHALYVSSMLVCFCTFAKGPSAGDFLMFTSGGGDEPATWLQLVRGVRIIIETMGSPFMFDEEGPLRAMVRRGQDDGAQDREEERRERGRQHRPGWRAPVDRLRLHICSLMDPAGSDPLLIGVFRESLSALEAIRPACEAMWGKTPDGPLERDQESSVYAWLYRLGNDYIQWLQRKEQIALVVFGYFALLLKELEVFWFMEGWAEHIIMGIDQFLDEEHKRWLEWPKEQVGLIEIAIKKYSESMVLT</sequence>
<dbReference type="InterPro" id="IPR021858">
    <property type="entry name" value="Fun_TF"/>
</dbReference>
<reference evidence="3 4" key="1">
    <citation type="submission" date="2024-02" db="EMBL/GenBank/DDBJ databases">
        <title>De novo assembly and annotation of 12 fungi associated with fruit tree decline syndrome in Ontario, Canada.</title>
        <authorList>
            <person name="Sulman M."/>
            <person name="Ellouze W."/>
            <person name="Ilyukhin E."/>
        </authorList>
    </citation>
    <scope>NUCLEOTIDE SEQUENCE [LARGE SCALE GENOMIC DNA]</scope>
    <source>
        <strain evidence="3 4">M169</strain>
    </source>
</reference>
<dbReference type="PANTHER" id="PTHR47657:SF13">
    <property type="entry name" value="ZN(2)-C6 FUNGAL-TYPE DOMAIN-CONTAINING PROTEIN-RELATED"/>
    <property type="match status" value="1"/>
</dbReference>
<feature type="region of interest" description="Disordered" evidence="2">
    <location>
        <begin position="280"/>
        <end position="301"/>
    </location>
</feature>
<feature type="region of interest" description="Disordered" evidence="2">
    <location>
        <begin position="47"/>
        <end position="105"/>
    </location>
</feature>
<dbReference type="Proteomes" id="UP001430848">
    <property type="component" value="Unassembled WGS sequence"/>
</dbReference>
<keyword evidence="4" id="KW-1185">Reference proteome</keyword>
<dbReference type="InterPro" id="IPR001138">
    <property type="entry name" value="Zn2Cys6_DnaBD"/>
</dbReference>
<dbReference type="InterPro" id="IPR052400">
    <property type="entry name" value="Zn2-C6_fungal_TF"/>
</dbReference>
<protein>
    <recommendedName>
        <fullName evidence="5">Zn(2)-C6 fungal-type domain-containing protein</fullName>
    </recommendedName>
</protein>
<dbReference type="PANTHER" id="PTHR47657">
    <property type="entry name" value="STEROL REGULATORY ELEMENT-BINDING PROTEIN ECM22"/>
    <property type="match status" value="1"/>
</dbReference>
<evidence type="ECO:0008006" key="5">
    <source>
        <dbReference type="Google" id="ProtNLM"/>
    </source>
</evidence>
<evidence type="ECO:0000256" key="2">
    <source>
        <dbReference type="SAM" id="MobiDB-lite"/>
    </source>
</evidence>
<organism evidence="3 4">
    <name type="scientific">Diaporthe eres</name>
    <name type="common">Phomopsis oblonga</name>
    <dbReference type="NCBI Taxonomy" id="83184"/>
    <lineage>
        <taxon>Eukaryota</taxon>
        <taxon>Fungi</taxon>
        <taxon>Dikarya</taxon>
        <taxon>Ascomycota</taxon>
        <taxon>Pezizomycotina</taxon>
        <taxon>Sordariomycetes</taxon>
        <taxon>Sordariomycetidae</taxon>
        <taxon>Diaporthales</taxon>
        <taxon>Diaporthaceae</taxon>
        <taxon>Diaporthe</taxon>
        <taxon>Diaporthe eres species complex</taxon>
    </lineage>
</organism>
<evidence type="ECO:0000256" key="1">
    <source>
        <dbReference type="ARBA" id="ARBA00023242"/>
    </source>
</evidence>
<evidence type="ECO:0000313" key="4">
    <source>
        <dbReference type="Proteomes" id="UP001430848"/>
    </source>
</evidence>